<evidence type="ECO:0000256" key="4">
    <source>
        <dbReference type="SAM" id="MobiDB-lite"/>
    </source>
</evidence>
<reference evidence="6" key="1">
    <citation type="submission" date="2019-09" db="EMBL/GenBank/DDBJ databases">
        <title>Characterisation of the sponge microbiome using genome-centric metagenomics.</title>
        <authorList>
            <person name="Engelberts J.P."/>
            <person name="Robbins S.J."/>
            <person name="De Goeij J.M."/>
            <person name="Aranda M."/>
            <person name="Bell S.C."/>
            <person name="Webster N.S."/>
        </authorList>
    </citation>
    <scope>NUCLEOTIDE SEQUENCE</scope>
    <source>
        <strain evidence="6">SB0661_bin_32</strain>
    </source>
</reference>
<evidence type="ECO:0000256" key="3">
    <source>
        <dbReference type="ARBA" id="ARBA00022679"/>
    </source>
</evidence>
<comment type="caution">
    <text evidence="6">The sequence shown here is derived from an EMBL/GenBank/DDBJ whole genome shotgun (WGS) entry which is preliminary data.</text>
</comment>
<evidence type="ECO:0000313" key="6">
    <source>
        <dbReference type="EMBL" id="MYC95108.1"/>
    </source>
</evidence>
<dbReference type="SUPFAM" id="SSF53448">
    <property type="entry name" value="Nucleotide-diphospho-sugar transferases"/>
    <property type="match status" value="1"/>
</dbReference>
<sequence length="318" mass="35836">MNCLEDRCEPQDNPLQTGPAASALAGSSRSEDEEEFPGARTPDLASSSWQEAALAVVVPTYNEADNLEELVDTLFSLPLKNMQLVIVDDDSPDGTGALADKVAQHYNQVHTRMSVVHRSKKGGLGTAYVAGFQRALADGADFVVQMDADFSHCPTYILQMLGVVFATGMDVVIGSRYVPGGTLDENWNWWRSLLSKWANIYCRTVLKIQVRDMTAGFKLWQRSALQEIKLETIRSNGYIFQVEMAYLSEKLGFRIIELPIHFEDRRVGQSKMNVSVKLESIWRVWELLWRHRKRVSEGRAPLTQPRPVMSRGRPAPHR</sequence>
<dbReference type="PANTHER" id="PTHR43398">
    <property type="entry name" value="DOLICHOL-PHOSPHATE MANNOSYLTRANSFERASE SUBUNIT 1"/>
    <property type="match status" value="1"/>
</dbReference>
<evidence type="ECO:0000256" key="2">
    <source>
        <dbReference type="ARBA" id="ARBA00022676"/>
    </source>
</evidence>
<dbReference type="GO" id="GO:0016020">
    <property type="term" value="C:membrane"/>
    <property type="evidence" value="ECO:0007669"/>
    <property type="project" value="GOC"/>
</dbReference>
<dbReference type="GO" id="GO:0004582">
    <property type="term" value="F:dolichyl-phosphate beta-D-mannosyltransferase activity"/>
    <property type="evidence" value="ECO:0007669"/>
    <property type="project" value="InterPro"/>
</dbReference>
<dbReference type="GO" id="GO:0009247">
    <property type="term" value="P:glycolipid biosynthetic process"/>
    <property type="evidence" value="ECO:0007669"/>
    <property type="project" value="TreeGrafter"/>
</dbReference>
<dbReference type="InterPro" id="IPR029044">
    <property type="entry name" value="Nucleotide-diphossugar_trans"/>
</dbReference>
<comment type="similarity">
    <text evidence="1">Belongs to the glycosyltransferase 2 family.</text>
</comment>
<keyword evidence="3" id="KW-0808">Transferase</keyword>
<accession>A0A6B1D677</accession>
<protein>
    <submittedName>
        <fullName evidence="6">Polyprenol monophosphomannose synthase</fullName>
    </submittedName>
</protein>
<evidence type="ECO:0000256" key="1">
    <source>
        <dbReference type="ARBA" id="ARBA00006739"/>
    </source>
</evidence>
<dbReference type="EMBL" id="VXMH01000043">
    <property type="protein sequence ID" value="MYC95108.1"/>
    <property type="molecule type" value="Genomic_DNA"/>
</dbReference>
<dbReference type="AlphaFoldDB" id="A0A6B1D677"/>
<dbReference type="CDD" id="cd06442">
    <property type="entry name" value="DPM1_like"/>
    <property type="match status" value="1"/>
</dbReference>
<dbReference type="Gene3D" id="3.90.550.10">
    <property type="entry name" value="Spore Coat Polysaccharide Biosynthesis Protein SpsA, Chain A"/>
    <property type="match status" value="1"/>
</dbReference>
<dbReference type="InterPro" id="IPR001173">
    <property type="entry name" value="Glyco_trans_2-like"/>
</dbReference>
<dbReference type="Pfam" id="PF00535">
    <property type="entry name" value="Glycos_transf_2"/>
    <property type="match status" value="1"/>
</dbReference>
<proteinExistence type="inferred from homology"/>
<keyword evidence="2" id="KW-0328">Glycosyltransferase</keyword>
<feature type="compositionally biased region" description="Basic and acidic residues" evidence="4">
    <location>
        <begin position="1"/>
        <end position="10"/>
    </location>
</feature>
<dbReference type="InterPro" id="IPR039528">
    <property type="entry name" value="DPM1-like"/>
</dbReference>
<organism evidence="6">
    <name type="scientific">Caldilineaceae bacterium SB0661_bin_32</name>
    <dbReference type="NCBI Taxonomy" id="2605255"/>
    <lineage>
        <taxon>Bacteria</taxon>
        <taxon>Bacillati</taxon>
        <taxon>Chloroflexota</taxon>
        <taxon>Caldilineae</taxon>
        <taxon>Caldilineales</taxon>
        <taxon>Caldilineaceae</taxon>
    </lineage>
</organism>
<dbReference type="PANTHER" id="PTHR43398:SF1">
    <property type="entry name" value="DOLICHOL-PHOSPHATE MANNOSYLTRANSFERASE SUBUNIT 1"/>
    <property type="match status" value="1"/>
</dbReference>
<gene>
    <name evidence="6" type="ORF">F4X14_09050</name>
</gene>
<name>A0A6B1D677_9CHLR</name>
<feature type="region of interest" description="Disordered" evidence="4">
    <location>
        <begin position="1"/>
        <end position="44"/>
    </location>
</feature>
<evidence type="ECO:0000259" key="5">
    <source>
        <dbReference type="Pfam" id="PF00535"/>
    </source>
</evidence>
<feature type="domain" description="Glycosyltransferase 2-like" evidence="5">
    <location>
        <begin position="56"/>
        <end position="228"/>
    </location>
</feature>
<dbReference type="FunFam" id="3.90.550.10:FF:000122">
    <property type="entry name" value="Dolichol-phosphate mannosyltransferase subunit 1"/>
    <property type="match status" value="1"/>
</dbReference>